<evidence type="ECO:0000313" key="4">
    <source>
        <dbReference type="Proteomes" id="UP000499080"/>
    </source>
</evidence>
<keyword evidence="4" id="KW-1185">Reference proteome</keyword>
<feature type="compositionally biased region" description="Polar residues" evidence="1">
    <location>
        <begin position="237"/>
        <end position="283"/>
    </location>
</feature>
<dbReference type="EMBL" id="BGPR01002341">
    <property type="protein sequence ID" value="GBM71899.1"/>
    <property type="molecule type" value="Genomic_DNA"/>
</dbReference>
<dbReference type="OrthoDB" id="6433123at2759"/>
<sequence>MLKNVTKLCCCFFLFADGQYAAKRFGRKGNDDAIKSGLPDYLSGEYSSKSNQEIITLTKEKSTKSQINAASDVQLQENSLLNGISLPRRHGRRAVAFGSRLSGRTNNSSSTTIRPNVIEVKSQIRSSSTEKPASSDFFKSKESGSRRKTFNKLNSQAEEIKEKEQPNFSSDIFKNEKEITASTEESSSTSSSYESGKATTGTVRRFTTKRGFSRQSRPGFVPSTIAPVPIHPKSEILPTTASEKFSGENQQQGEKRPNNSSLPHTKSSTPFNHIKSRINQQRFNKLRPASNSELLKAESEASEILSNKNDEKVPEENPKDSISSSSQRRKTTRFTKRPFNKLNSNLQGMFASKSTHVLSSDSIIEEQNISHVENSIKSLNQEAEASERFNSKSDEGVSEEKTSEHASLTLPTRKTTRLTKRPFNKLNSNLQNLPASKSSDELSSDYINQDQSLRQLESSSEQPSLSSQTESPEEATELSEKHKKEESGKINENSNTSFSSNRLKGIKFARRPSSKLNRTREGTIAAKPIRRTYMTTEEPASIKKEDEPEKIIPIRAPQWPQTESLELDRESSLHSESIEDTQVSTFLPNQRRGNKRRQSNKFNSNQQNSKITNSKRNTDISDEIIKNQHQFSNLKFDPIKPTQWSQAESLDSTRGDIVYSENNEDTQPETPFLSNRKRGSKRRPSHKLNSNQQDSRITNPKRTTDISEDVIKSQQQFSNLQFDPIKPTQGPQAESMESYTGGIVDSENTEDTQPAAPFLSNWRKGNKRRPSHKLNSNQQDSRITNPKRTTDISEDVIKSQQQYSNLQFYPIKPSQWPQVESLELNRDGSVDSENVEDTQPATPILSNRKKGNKRRPSHKLNSNQQDSRVTNPKRTTDISEDVIKSQQQYSNLQFDPIKSLQLSQKEPVGKSTEESIDIFGNRQETPFISNRHRGNKNTKRPSNQLNRPRQNAVRTNPTHQNPSVYGIPNLSRFEETSEDVPFKPSQVIANETPKRVTGKTDEFFRNRDVVPFHSYRQRDSKSTRKPADKKSVPTTRRRTEKTVKPHVLQANNYQERFPYPNADLLDRFSPFRPSQFPVNMPPQRSNERDSPFEEIGRLKESKPRRRPSGKLNSDHQSGAETSLINRKTETTRFEKHEMALPSRDIAPFVPSQYNHQSYFYPSGYSINENERFGMYPASLSRIAYNSRHTGRTAGPLIEVTNSDLLQPYDRTQNMFKNFNNTKTTPTSRRTTPSGKYIEVSTEGSGSSEVIYEPKEVFTISAEEHSPFITTHPPPSSKNSFSVNESNISKQTDDNLVSNSATETTPNYQQDFTLERIQTSLKPLPTSSPEERISESLYYQANYSSESDFANHPNSYGLSHFRENTQTSSDYLAHDLYYSQITERPASYLETKYTFPSNSLSTVTELSTTIEPIKQQKGEIQIIKQDFNNSATNYDDLPIGISTATNESVNFLPNVKQKSPSQAFTSVSVKYPAFSKNDQRELKNTLALSKPFISSPLSTIFDTSNENGQYYHYVMNLGQKPPSNKGIAKTKVYSSGNALYTILHEDELNTQSIPSRYGTSELENAKESSDKALSPEYVDQFRINNIKSIESSNPNFESEVNVLNLIYNATILPTNSPNKTDNELNDANITGISHTLIQEANFAEIYPLVEVTTQPIQTEFLSSNVKSEINSTSSVLEGIFDNESINQTRQQESSTTPSFLADIFETLSETNESLNQSSFPEIPTASTFAIFGNYSFQNRSLNPNQFQGTETTQNYSETENALSYVTVTETSADVPSTFDYLGHLDQTILQRIYLLAKRNGSVSFGNVSYKLDLNKLLSILHENSSVRQLTTESKHETTPAPLFYDGFPETSTSLPVTTDNSRSHTPLYSANNRDFGNIVESINENSSPVSNLYFVREGSDLENTTPITESTTSLPMINSSPTNNFQLSIDSSKVRTMDRVILPDLSEVAKSSNIGDDASEDVSSHPMLELVIKNPSVDDFISKINRVPVVIRVFNPISKSYHSVLITPEGKSNEETNFVHSDNLGNISHSDESLDSNFNTSDSEIIKEDVKLITDSDEISSDADQTSNTGVYFDTILPNESYTDNIPGITSNENDDDALTSVSPSQPERQLISIEELKELLMKSVEQSVNLQPYSTTLDEAESVHNVPDMDKEQGISDKFPMLAKQSRFPIEMNNISPEDISISISESVVINPEPESDTSAETQDIFKNDQVPPVKSEPRDTEMNMSMLKNVDDPIKMVLSIMETYKSPKEATMWKDEASSTDELPLQSPPHADSQITYKQSSDERKIDNDETPFIVSLQTEPPMVFESLDTENYQLSKESSAKDGETPFVVPLKVESHENINHPIDDKPLHLIPIYFEGDEYETPAESQRVYEFQRINGDLKRIYPHSKMYNNGLSRPSHPSGKADKVSHKADHVEFPFAESSTKTNHRHNVEMGYAAKNHPVQDYGTYLQYSRIGSLHDRNVQTSMRKSHSQVTGGFPQPSIPSPSSDILPEDNNDSQMFSRKGTKKVDVKKSQNLNSDNFNQLQESGALHEILVEGESNNYQEITDMIVDDTVDVPVLEYAFRDVPQHSDRSSSTYTSFQKDDKKGYHTEISRTDRIKNSSEKNGKSYYRTLPQYISPEITTVDLIRDNKKIIYQASNDSTVQKKSSTSDIQKVNSKGLLEHTTSDTRLQKSSSNWDDTESTVKYVKAIPYVEPKRNKPAVTDSENSTSDQFILLEDTDATVDKPKNQPRRDALKTDDKISDAMTKSVLPLNDDSDYLYPIFKTDRSKYERSLSE</sequence>
<accession>A0A4Y2I3V9</accession>
<feature type="compositionally biased region" description="Basic and acidic residues" evidence="1">
    <location>
        <begin position="2723"/>
        <end position="2743"/>
    </location>
</feature>
<feature type="compositionally biased region" description="Polar residues" evidence="1">
    <location>
        <begin position="729"/>
        <end position="738"/>
    </location>
</feature>
<name>A0A4Y2I3V9_ARAVE</name>
<evidence type="ECO:0000313" key="3">
    <source>
        <dbReference type="EMBL" id="GBM71899.1"/>
    </source>
</evidence>
<feature type="compositionally biased region" description="Low complexity" evidence="1">
    <location>
        <begin position="449"/>
        <end position="470"/>
    </location>
</feature>
<feature type="region of interest" description="Disordered" evidence="1">
    <location>
        <begin position="383"/>
        <end position="620"/>
    </location>
</feature>
<protein>
    <submittedName>
        <fullName evidence="3">Uncharacterized protein</fullName>
    </submittedName>
</protein>
<feature type="region of interest" description="Disordered" evidence="1">
    <location>
        <begin position="1068"/>
        <end position="1130"/>
    </location>
</feature>
<feature type="compositionally biased region" description="Polar residues" evidence="1">
    <location>
        <begin position="687"/>
        <end position="701"/>
    </location>
</feature>
<feature type="compositionally biased region" description="Basic residues" evidence="1">
    <location>
        <begin position="504"/>
        <end position="513"/>
    </location>
</feature>
<gene>
    <name evidence="3" type="ORF">AVEN_238546_1</name>
</gene>
<feature type="compositionally biased region" description="Basic residues" evidence="1">
    <location>
        <begin position="675"/>
        <end position="686"/>
    </location>
</feature>
<feature type="compositionally biased region" description="Basic and acidic residues" evidence="1">
    <location>
        <begin position="478"/>
        <end position="489"/>
    </location>
</feature>
<proteinExistence type="predicted"/>
<feature type="region of interest" description="Disordered" evidence="1">
    <location>
        <begin position="179"/>
        <end position="335"/>
    </location>
</feature>
<feature type="chain" id="PRO_5021392727" evidence="2">
    <location>
        <begin position="22"/>
        <end position="2777"/>
    </location>
</feature>
<feature type="compositionally biased region" description="Polar residues" evidence="1">
    <location>
        <begin position="123"/>
        <end position="132"/>
    </location>
</feature>
<feature type="region of interest" description="Disordered" evidence="1">
    <location>
        <begin position="1215"/>
        <end position="1241"/>
    </location>
</feature>
<feature type="region of interest" description="Disordered" evidence="1">
    <location>
        <begin position="122"/>
        <end position="150"/>
    </location>
</feature>
<feature type="compositionally biased region" description="Low complexity" evidence="1">
    <location>
        <begin position="180"/>
        <end position="195"/>
    </location>
</feature>
<evidence type="ECO:0000256" key="2">
    <source>
        <dbReference type="SAM" id="SignalP"/>
    </source>
</evidence>
<feature type="compositionally biased region" description="Basic residues" evidence="1">
    <location>
        <begin position="414"/>
        <end position="423"/>
    </location>
</feature>
<feature type="compositionally biased region" description="Basic residues" evidence="1">
    <location>
        <begin position="930"/>
        <end position="939"/>
    </location>
</feature>
<dbReference type="Proteomes" id="UP000499080">
    <property type="component" value="Unassembled WGS sequence"/>
</dbReference>
<feature type="compositionally biased region" description="Basic and acidic residues" evidence="1">
    <location>
        <begin position="308"/>
        <end position="319"/>
    </location>
</feature>
<feature type="region of interest" description="Disordered" evidence="1">
    <location>
        <begin position="660"/>
        <end position="703"/>
    </location>
</feature>
<feature type="compositionally biased region" description="Low complexity" evidence="1">
    <location>
        <begin position="600"/>
        <end position="610"/>
    </location>
</feature>
<feature type="compositionally biased region" description="Basic residues" evidence="1">
    <location>
        <begin position="847"/>
        <end position="858"/>
    </location>
</feature>
<feature type="compositionally biased region" description="Polar residues" evidence="1">
    <location>
        <begin position="1110"/>
        <end position="1125"/>
    </location>
</feature>
<feature type="region of interest" description="Disordered" evidence="1">
    <location>
        <begin position="828"/>
        <end position="878"/>
    </location>
</feature>
<feature type="region of interest" description="Disordered" evidence="1">
    <location>
        <begin position="902"/>
        <end position="965"/>
    </location>
</feature>
<feature type="region of interest" description="Disordered" evidence="1">
    <location>
        <begin position="98"/>
        <end position="117"/>
    </location>
</feature>
<feature type="compositionally biased region" description="Basic and acidic residues" evidence="1">
    <location>
        <begin position="540"/>
        <end position="552"/>
    </location>
</feature>
<evidence type="ECO:0000256" key="1">
    <source>
        <dbReference type="SAM" id="MobiDB-lite"/>
    </source>
</evidence>
<feature type="compositionally biased region" description="Basic and acidic residues" evidence="1">
    <location>
        <begin position="1013"/>
        <end position="1031"/>
    </location>
</feature>
<feature type="compositionally biased region" description="Polar residues" evidence="1">
    <location>
        <begin position="773"/>
        <end position="787"/>
    </location>
</feature>
<comment type="caution">
    <text evidence="3">The sequence shown here is derived from an EMBL/GenBank/DDBJ whole genome shotgun (WGS) entry which is preliminary data.</text>
</comment>
<feature type="region of interest" description="Disordered" evidence="1">
    <location>
        <begin position="2721"/>
        <end position="2745"/>
    </location>
</feature>
<reference evidence="3 4" key="1">
    <citation type="journal article" date="2019" name="Sci. Rep.">
        <title>Orb-weaving spider Araneus ventricosus genome elucidates the spidroin gene catalogue.</title>
        <authorList>
            <person name="Kono N."/>
            <person name="Nakamura H."/>
            <person name="Ohtoshi R."/>
            <person name="Moran D.A.P."/>
            <person name="Shinohara A."/>
            <person name="Yoshida Y."/>
            <person name="Fujiwara M."/>
            <person name="Mori M."/>
            <person name="Tomita M."/>
            <person name="Arakawa K."/>
        </authorList>
    </citation>
    <scope>NUCLEOTIDE SEQUENCE [LARGE SCALE GENOMIC DNA]</scope>
</reference>
<feature type="compositionally biased region" description="Basic and acidic residues" evidence="1">
    <location>
        <begin position="1085"/>
        <end position="1101"/>
    </location>
</feature>
<feature type="compositionally biased region" description="Basic and acidic residues" evidence="1">
    <location>
        <begin position="566"/>
        <end position="577"/>
    </location>
</feature>
<keyword evidence="2" id="KW-0732">Signal</keyword>
<feature type="region of interest" description="Disordered" evidence="1">
    <location>
        <begin position="1013"/>
        <end position="1043"/>
    </location>
</feature>
<feature type="compositionally biased region" description="Polar residues" evidence="1">
    <location>
        <begin position="490"/>
        <end position="502"/>
    </location>
</feature>
<feature type="compositionally biased region" description="Polar residues" evidence="1">
    <location>
        <begin position="425"/>
        <end position="437"/>
    </location>
</feature>
<feature type="signal peptide" evidence="2">
    <location>
        <begin position="1"/>
        <end position="21"/>
    </location>
</feature>
<feature type="region of interest" description="Disordered" evidence="1">
    <location>
        <begin position="2469"/>
        <end position="2517"/>
    </location>
</feature>
<feature type="compositionally biased region" description="Basic and acidic residues" evidence="1">
    <location>
        <begin position="385"/>
        <end position="404"/>
    </location>
</feature>
<feature type="compositionally biased region" description="Polar residues" evidence="1">
    <location>
        <begin position="940"/>
        <end position="963"/>
    </location>
</feature>
<organism evidence="3 4">
    <name type="scientific">Araneus ventricosus</name>
    <name type="common">Orbweaver spider</name>
    <name type="synonym">Epeira ventricosa</name>
    <dbReference type="NCBI Taxonomy" id="182803"/>
    <lineage>
        <taxon>Eukaryota</taxon>
        <taxon>Metazoa</taxon>
        <taxon>Ecdysozoa</taxon>
        <taxon>Arthropoda</taxon>
        <taxon>Chelicerata</taxon>
        <taxon>Arachnida</taxon>
        <taxon>Araneae</taxon>
        <taxon>Araneomorphae</taxon>
        <taxon>Entelegynae</taxon>
        <taxon>Araneoidea</taxon>
        <taxon>Araneidae</taxon>
        <taxon>Araneus</taxon>
    </lineage>
</organism>
<feature type="region of interest" description="Disordered" evidence="1">
    <location>
        <begin position="2252"/>
        <end position="2288"/>
    </location>
</feature>
<feature type="compositionally biased region" description="Polar residues" evidence="1">
    <location>
        <begin position="859"/>
        <end position="873"/>
    </location>
</feature>
<feature type="region of interest" description="Disordered" evidence="1">
    <location>
        <begin position="716"/>
        <end position="792"/>
    </location>
</feature>
<feature type="compositionally biased region" description="Polar residues" evidence="1">
    <location>
        <begin position="102"/>
        <end position="114"/>
    </location>
</feature>